<dbReference type="PANTHER" id="PTHR30012:SF0">
    <property type="entry name" value="TYPE II SECRETION SYSTEM PROTEIN F-RELATED"/>
    <property type="match status" value="1"/>
</dbReference>
<sequence length="604" mass="69854">MNALDIILLPFVFIYRGFISVILLPYYFVLGILKLFGYKGKKQKNTIPQVKSGEKVKVVKEVKSAYDVPVAPVKKVDPNKIEEEKNKSKLKRQKEFEKLVQKARQEEAKRIKEQERIRLENEKREKERQKKEAERRKKEEAYEALKDKKNAQLRQKGVPVTFSDKLKAFYKKLTFSKKEQLELEAKKAVLDEQFKDKENQQQRLSKALLFNYVARNPDGEIEKGSIEALSRVDVHSFLLAEGYEVYDITVAKRKRELVTYKMKRSKLIFYLSQLSAYLKSGIALADAVKILDDQANKTNEKKAWRAVYYDLSMGDVLSVAMEKRKDTFPKLLINMIKTAEMTGNLPETLDDMVDYYTEAESTKKQMKSAMMYPVIVTCFAAVVITFILMWVVPQFVDIYADLGSDIPTITKIVIAISDFLKNYLMYILLVIIVLILLFLYLFKNVKAFRRTVQEFAMHLPVFGNIIIYNEVTIFSKTFANLINHNVFITDSVDVLSKITDNEVYKKLIYDTAKNLTKGEPISKAFKDHWAFPNIAYQMLITGEKTGRLGPMMERVSNYYQEQHRTIINQMKTLIEPVMIVTLAVIVGGILLAVIIPMYGMYDAL</sequence>
<feature type="domain" description="Type II secretion system protein GspF" evidence="9">
    <location>
        <begin position="271"/>
        <end position="393"/>
    </location>
</feature>
<evidence type="ECO:0000256" key="7">
    <source>
        <dbReference type="SAM" id="Coils"/>
    </source>
</evidence>
<comment type="similarity">
    <text evidence="2">Belongs to the GSP F family.</text>
</comment>
<dbReference type="CDD" id="cd22265">
    <property type="entry name" value="UDM1_RNF168"/>
    <property type="match status" value="1"/>
</dbReference>
<dbReference type="PRINTS" id="PR00812">
    <property type="entry name" value="BCTERIALGSPF"/>
</dbReference>
<dbReference type="InterPro" id="IPR042094">
    <property type="entry name" value="T2SS_GspF_sf"/>
</dbReference>
<name>A0A9D1IRK1_9FIRM</name>
<keyword evidence="7" id="KW-0175">Coiled coil</keyword>
<keyword evidence="6 8" id="KW-0472">Membrane</keyword>
<evidence type="ECO:0000256" key="3">
    <source>
        <dbReference type="ARBA" id="ARBA00022475"/>
    </source>
</evidence>
<evidence type="ECO:0000256" key="8">
    <source>
        <dbReference type="SAM" id="Phobius"/>
    </source>
</evidence>
<feature type="transmembrane region" description="Helical" evidence="8">
    <location>
        <begin position="423"/>
        <end position="442"/>
    </location>
</feature>
<keyword evidence="5 8" id="KW-1133">Transmembrane helix</keyword>
<feature type="transmembrane region" description="Helical" evidence="8">
    <location>
        <begin position="577"/>
        <end position="601"/>
    </location>
</feature>
<protein>
    <submittedName>
        <fullName evidence="10">Type II secretion system F family protein</fullName>
    </submittedName>
</protein>
<evidence type="ECO:0000256" key="4">
    <source>
        <dbReference type="ARBA" id="ARBA00022692"/>
    </source>
</evidence>
<feature type="domain" description="Type II secretion system protein GspF" evidence="9">
    <location>
        <begin position="474"/>
        <end position="596"/>
    </location>
</feature>
<comment type="caution">
    <text evidence="10">The sequence shown here is derived from an EMBL/GenBank/DDBJ whole genome shotgun (WGS) entry which is preliminary data.</text>
</comment>
<accession>A0A9D1IRK1</accession>
<feature type="transmembrane region" description="Helical" evidence="8">
    <location>
        <begin position="6"/>
        <end position="33"/>
    </location>
</feature>
<comment type="subcellular location">
    <subcellularLocation>
        <location evidence="1">Cell membrane</location>
        <topology evidence="1">Multi-pass membrane protein</topology>
    </subcellularLocation>
</comment>
<dbReference type="Gene3D" id="1.20.81.30">
    <property type="entry name" value="Type II secretion system (T2SS), domain F"/>
    <property type="match status" value="2"/>
</dbReference>
<feature type="transmembrane region" description="Helical" evidence="8">
    <location>
        <begin position="370"/>
        <end position="392"/>
    </location>
</feature>
<evidence type="ECO:0000256" key="6">
    <source>
        <dbReference type="ARBA" id="ARBA00023136"/>
    </source>
</evidence>
<keyword evidence="3" id="KW-1003">Cell membrane</keyword>
<dbReference type="PANTHER" id="PTHR30012">
    <property type="entry name" value="GENERAL SECRETION PATHWAY PROTEIN"/>
    <property type="match status" value="1"/>
</dbReference>
<evidence type="ECO:0000256" key="2">
    <source>
        <dbReference type="ARBA" id="ARBA00005745"/>
    </source>
</evidence>
<evidence type="ECO:0000256" key="1">
    <source>
        <dbReference type="ARBA" id="ARBA00004651"/>
    </source>
</evidence>
<organism evidence="10 11">
    <name type="scientific">Candidatus Aphodocola excrementigallinarum</name>
    <dbReference type="NCBI Taxonomy" id="2840670"/>
    <lineage>
        <taxon>Bacteria</taxon>
        <taxon>Bacillati</taxon>
        <taxon>Bacillota</taxon>
        <taxon>Bacilli</taxon>
        <taxon>Candidatus Aphodocola</taxon>
    </lineage>
</organism>
<evidence type="ECO:0000313" key="10">
    <source>
        <dbReference type="EMBL" id="HIU40837.1"/>
    </source>
</evidence>
<dbReference type="AlphaFoldDB" id="A0A9D1IRK1"/>
<dbReference type="Proteomes" id="UP000824074">
    <property type="component" value="Unassembled WGS sequence"/>
</dbReference>
<feature type="coiled-coil region" evidence="7">
    <location>
        <begin position="86"/>
        <end position="155"/>
    </location>
</feature>
<evidence type="ECO:0000313" key="11">
    <source>
        <dbReference type="Proteomes" id="UP000824074"/>
    </source>
</evidence>
<dbReference type="EMBL" id="DVMT01000061">
    <property type="protein sequence ID" value="HIU40837.1"/>
    <property type="molecule type" value="Genomic_DNA"/>
</dbReference>
<evidence type="ECO:0000259" key="9">
    <source>
        <dbReference type="Pfam" id="PF00482"/>
    </source>
</evidence>
<proteinExistence type="inferred from homology"/>
<dbReference type="InterPro" id="IPR003004">
    <property type="entry name" value="GspF/PilC"/>
</dbReference>
<dbReference type="Pfam" id="PF00482">
    <property type="entry name" value="T2SSF"/>
    <property type="match status" value="2"/>
</dbReference>
<gene>
    <name evidence="10" type="ORF">IAB68_06045</name>
</gene>
<reference evidence="10" key="2">
    <citation type="journal article" date="2021" name="PeerJ">
        <title>Extensive microbial diversity within the chicken gut microbiome revealed by metagenomics and culture.</title>
        <authorList>
            <person name="Gilroy R."/>
            <person name="Ravi A."/>
            <person name="Getino M."/>
            <person name="Pursley I."/>
            <person name="Horton D.L."/>
            <person name="Alikhan N.F."/>
            <person name="Baker D."/>
            <person name="Gharbi K."/>
            <person name="Hall N."/>
            <person name="Watson M."/>
            <person name="Adriaenssens E.M."/>
            <person name="Foster-Nyarko E."/>
            <person name="Jarju S."/>
            <person name="Secka A."/>
            <person name="Antonio M."/>
            <person name="Oren A."/>
            <person name="Chaudhuri R.R."/>
            <person name="La Ragione R."/>
            <person name="Hildebrand F."/>
            <person name="Pallen M.J."/>
        </authorList>
    </citation>
    <scope>NUCLEOTIDE SEQUENCE</scope>
    <source>
        <strain evidence="10">CHK193-30670</strain>
    </source>
</reference>
<dbReference type="GO" id="GO:0005886">
    <property type="term" value="C:plasma membrane"/>
    <property type="evidence" value="ECO:0007669"/>
    <property type="project" value="UniProtKB-SubCell"/>
</dbReference>
<evidence type="ECO:0000256" key="5">
    <source>
        <dbReference type="ARBA" id="ARBA00022989"/>
    </source>
</evidence>
<dbReference type="InterPro" id="IPR018076">
    <property type="entry name" value="T2SS_GspF_dom"/>
</dbReference>
<keyword evidence="4 8" id="KW-0812">Transmembrane</keyword>
<reference evidence="10" key="1">
    <citation type="submission" date="2020-10" db="EMBL/GenBank/DDBJ databases">
        <authorList>
            <person name="Gilroy R."/>
        </authorList>
    </citation>
    <scope>NUCLEOTIDE SEQUENCE</scope>
    <source>
        <strain evidence="10">CHK193-30670</strain>
    </source>
</reference>